<protein>
    <recommendedName>
        <fullName evidence="1">NADAR domain-containing protein</fullName>
    </recommendedName>
</protein>
<dbReference type="OrthoDB" id="206452at2759"/>
<organism evidence="2 3">
    <name type="scientific">Furculomyces boomerangus</name>
    <dbReference type="NCBI Taxonomy" id="61424"/>
    <lineage>
        <taxon>Eukaryota</taxon>
        <taxon>Fungi</taxon>
        <taxon>Fungi incertae sedis</taxon>
        <taxon>Zoopagomycota</taxon>
        <taxon>Kickxellomycotina</taxon>
        <taxon>Harpellomycetes</taxon>
        <taxon>Harpellales</taxon>
        <taxon>Harpellaceae</taxon>
        <taxon>Furculomyces</taxon>
    </lineage>
</organism>
<dbReference type="EMBL" id="MBFT01001112">
    <property type="protein sequence ID" value="PVU85281.1"/>
    <property type="molecule type" value="Genomic_DNA"/>
</dbReference>
<dbReference type="NCBIfam" id="TIGR02464">
    <property type="entry name" value="ribofla_fusion"/>
    <property type="match status" value="1"/>
</dbReference>
<evidence type="ECO:0000313" key="2">
    <source>
        <dbReference type="EMBL" id="PVU85281.1"/>
    </source>
</evidence>
<reference evidence="2 3" key="1">
    <citation type="journal article" date="2018" name="MBio">
        <title>Comparative Genomics Reveals the Core Gene Toolbox for the Fungus-Insect Symbiosis.</title>
        <authorList>
            <person name="Wang Y."/>
            <person name="Stata M."/>
            <person name="Wang W."/>
            <person name="Stajich J.E."/>
            <person name="White M.M."/>
            <person name="Moncalvo J.M."/>
        </authorList>
    </citation>
    <scope>NUCLEOTIDE SEQUENCE [LARGE SCALE GENOMIC DNA]</scope>
    <source>
        <strain evidence="2 3">AUS-77-4</strain>
    </source>
</reference>
<proteinExistence type="predicted"/>
<dbReference type="Gene3D" id="1.10.357.40">
    <property type="entry name" value="YbiA-like"/>
    <property type="match status" value="1"/>
</dbReference>
<dbReference type="CDD" id="cd15457">
    <property type="entry name" value="NADAR"/>
    <property type="match status" value="1"/>
</dbReference>
<dbReference type="Pfam" id="PF08719">
    <property type="entry name" value="NADAR"/>
    <property type="match status" value="1"/>
</dbReference>
<name>A0A2T9XYW9_9FUNG</name>
<feature type="domain" description="NADAR" evidence="1">
    <location>
        <begin position="4"/>
        <end position="133"/>
    </location>
</feature>
<dbReference type="STRING" id="61424.A0A2T9XYW9"/>
<dbReference type="Proteomes" id="UP000245699">
    <property type="component" value="Unassembled WGS sequence"/>
</dbReference>
<evidence type="ECO:0000313" key="3">
    <source>
        <dbReference type="Proteomes" id="UP000245699"/>
    </source>
</evidence>
<comment type="caution">
    <text evidence="2">The sequence shown here is derived from an EMBL/GenBank/DDBJ whole genome shotgun (WGS) entry which is preliminary data.</text>
</comment>
<dbReference type="InterPro" id="IPR037238">
    <property type="entry name" value="YbiA-like_sf"/>
</dbReference>
<sequence length="156" mass="17534">MPNNKVFSSSEQLFMFVKAKHFGDEETAMKILQSGGAPLVAKKLGRQVKPFDDSEWNKVRYPLMCLVLHAKFDSDPKLRAVLLETEGNFVEASPRDRVWGIGMGAKNVNATNPEAWRGGNLMGKALDLVRKVISENKPKSLLASTNLIEKFEFYFN</sequence>
<dbReference type="AlphaFoldDB" id="A0A2T9XYW9"/>
<dbReference type="SUPFAM" id="SSF143990">
    <property type="entry name" value="YbiA-like"/>
    <property type="match status" value="1"/>
</dbReference>
<keyword evidence="3" id="KW-1185">Reference proteome</keyword>
<gene>
    <name evidence="2" type="ORF">BB559_007105</name>
</gene>
<accession>A0A2T9XYW9</accession>
<dbReference type="InterPro" id="IPR012816">
    <property type="entry name" value="NADAR"/>
</dbReference>
<evidence type="ECO:0000259" key="1">
    <source>
        <dbReference type="Pfam" id="PF08719"/>
    </source>
</evidence>